<dbReference type="InterPro" id="IPR018062">
    <property type="entry name" value="HTH_AraC-typ_CS"/>
</dbReference>
<dbReference type="AlphaFoldDB" id="A0A2M9X9R6"/>
<dbReference type="InterPro" id="IPR009057">
    <property type="entry name" value="Homeodomain-like_sf"/>
</dbReference>
<dbReference type="PRINTS" id="PR00032">
    <property type="entry name" value="HTHARAC"/>
</dbReference>
<dbReference type="Pfam" id="PF12833">
    <property type="entry name" value="HTH_18"/>
    <property type="match status" value="1"/>
</dbReference>
<dbReference type="RefSeq" id="WP_100707618.1">
    <property type="nucleotide sequence ID" value="NZ_NPDL01000007.1"/>
</dbReference>
<feature type="transmembrane region" description="Helical" evidence="4">
    <location>
        <begin position="258"/>
        <end position="278"/>
    </location>
</feature>
<protein>
    <submittedName>
        <fullName evidence="6">AraC family transcriptional regulator</fullName>
    </submittedName>
</protein>
<evidence type="ECO:0000259" key="5">
    <source>
        <dbReference type="PROSITE" id="PS01124"/>
    </source>
</evidence>
<feature type="transmembrane region" description="Helical" evidence="4">
    <location>
        <begin position="233"/>
        <end position="251"/>
    </location>
</feature>
<dbReference type="PANTHER" id="PTHR43280">
    <property type="entry name" value="ARAC-FAMILY TRANSCRIPTIONAL REGULATOR"/>
    <property type="match status" value="1"/>
</dbReference>
<sequence length="523" mass="60206">MNNKYRMKVFLIWILVLSVSTQVYSQGNEEKVGHLRIQDSNQTHWKQIDDFSVLLDWGFYPEPIDLRFRIGNLPEESKTEFLIFPWSLLDSVQVCDLKGDCLQAGFIHPVNEWLVPGIFPVFPLRKFLENSSEINIRIQSRNYILSEVRLVSAEELYSISTVYSGIVFSLLALVIVQIAYLINSYIRLRSKWILYQILFSFGIGLTFLFVSGIGSRYVFPGFGFPLSLGKKIMIGYLIISGTLWVSHFLKIRQNFKPVWYFYNVVNILTAIMIALSFTKFPRQFVSRSFTIFYLAVTGTAIVLSLVATKRKTIQTRWFVLGMFSLLAIEILNIISYKAFFSFDGKSFLFFIAFFVPVNIFLTSRSVRTRIRELEHEISLRREELRNFHSDKTSSDGLAKKKSTIIGINVDDTLARLNKLLDEDKIYLEEELRISDLAAVLGLSVHQVSELLNQVLNISFPDLLKKYRIEEAKRIILNDPSANILDLAFSVGFQSKSSFYDSFKKQTGLTPQEFKKSASPDPID</sequence>
<dbReference type="SUPFAM" id="SSF46689">
    <property type="entry name" value="Homeodomain-like"/>
    <property type="match status" value="1"/>
</dbReference>
<feature type="domain" description="HTH araC/xylS-type" evidence="5">
    <location>
        <begin position="417"/>
        <end position="516"/>
    </location>
</feature>
<accession>A0A2M9X9R6</accession>
<evidence type="ECO:0000256" key="3">
    <source>
        <dbReference type="ARBA" id="ARBA00023163"/>
    </source>
</evidence>
<keyword evidence="1" id="KW-0805">Transcription regulation</keyword>
<evidence type="ECO:0000256" key="2">
    <source>
        <dbReference type="ARBA" id="ARBA00023125"/>
    </source>
</evidence>
<dbReference type="Pfam" id="PF07695">
    <property type="entry name" value="7TMR-DISM_7TM"/>
    <property type="match status" value="1"/>
</dbReference>
<dbReference type="PROSITE" id="PS01124">
    <property type="entry name" value="HTH_ARAC_FAMILY_2"/>
    <property type="match status" value="1"/>
</dbReference>
<keyword evidence="7" id="KW-1185">Reference proteome</keyword>
<dbReference type="GO" id="GO:0003700">
    <property type="term" value="F:DNA-binding transcription factor activity"/>
    <property type="evidence" value="ECO:0007669"/>
    <property type="project" value="InterPro"/>
</dbReference>
<dbReference type="PROSITE" id="PS00041">
    <property type="entry name" value="HTH_ARAC_FAMILY_1"/>
    <property type="match status" value="1"/>
</dbReference>
<feature type="transmembrane region" description="Helical" evidence="4">
    <location>
        <begin position="193"/>
        <end position="213"/>
    </location>
</feature>
<feature type="transmembrane region" description="Helical" evidence="4">
    <location>
        <begin position="284"/>
        <end position="306"/>
    </location>
</feature>
<dbReference type="Gene3D" id="1.10.10.60">
    <property type="entry name" value="Homeodomain-like"/>
    <property type="match status" value="1"/>
</dbReference>
<proteinExistence type="predicted"/>
<dbReference type="PANTHER" id="PTHR43280:SF29">
    <property type="entry name" value="ARAC-FAMILY TRANSCRIPTIONAL REGULATOR"/>
    <property type="match status" value="1"/>
</dbReference>
<organism evidence="6 7">
    <name type="scientific">Leptospira hartskeerlii</name>
    <dbReference type="NCBI Taxonomy" id="2023177"/>
    <lineage>
        <taxon>Bacteria</taxon>
        <taxon>Pseudomonadati</taxon>
        <taxon>Spirochaetota</taxon>
        <taxon>Spirochaetia</taxon>
        <taxon>Leptospirales</taxon>
        <taxon>Leptospiraceae</taxon>
        <taxon>Leptospira</taxon>
    </lineage>
</organism>
<evidence type="ECO:0000313" key="7">
    <source>
        <dbReference type="Proteomes" id="UP000232196"/>
    </source>
</evidence>
<dbReference type="Proteomes" id="UP000232196">
    <property type="component" value="Unassembled WGS sequence"/>
</dbReference>
<dbReference type="EMBL" id="NPDN01000008">
    <property type="protein sequence ID" value="PJZ24415.1"/>
    <property type="molecule type" value="Genomic_DNA"/>
</dbReference>
<keyword evidence="2" id="KW-0238">DNA-binding</keyword>
<dbReference type="InterPro" id="IPR011623">
    <property type="entry name" value="7TMR_DISM_rcpt_extracell_dom1"/>
</dbReference>
<feature type="transmembrane region" description="Helical" evidence="4">
    <location>
        <begin position="162"/>
        <end position="181"/>
    </location>
</feature>
<dbReference type="OrthoDB" id="313482at2"/>
<feature type="transmembrane region" description="Helical" evidence="4">
    <location>
        <begin position="346"/>
        <end position="363"/>
    </location>
</feature>
<evidence type="ECO:0000256" key="4">
    <source>
        <dbReference type="SAM" id="Phobius"/>
    </source>
</evidence>
<keyword evidence="4" id="KW-0472">Membrane</keyword>
<comment type="caution">
    <text evidence="6">The sequence shown here is derived from an EMBL/GenBank/DDBJ whole genome shotgun (WGS) entry which is preliminary data.</text>
</comment>
<dbReference type="SMART" id="SM00342">
    <property type="entry name" value="HTH_ARAC"/>
    <property type="match status" value="1"/>
</dbReference>
<dbReference type="GO" id="GO:0043565">
    <property type="term" value="F:sequence-specific DNA binding"/>
    <property type="evidence" value="ECO:0007669"/>
    <property type="project" value="InterPro"/>
</dbReference>
<keyword evidence="4" id="KW-1133">Transmembrane helix</keyword>
<evidence type="ECO:0000313" key="6">
    <source>
        <dbReference type="EMBL" id="PJZ24415.1"/>
    </source>
</evidence>
<gene>
    <name evidence="6" type="ORF">CH357_15160</name>
</gene>
<reference evidence="6 7" key="1">
    <citation type="submission" date="2017-07" db="EMBL/GenBank/DDBJ databases">
        <title>Leptospira spp. isolated from tropical soils.</title>
        <authorList>
            <person name="Thibeaux R."/>
            <person name="Iraola G."/>
            <person name="Ferres I."/>
            <person name="Bierque E."/>
            <person name="Girault D."/>
            <person name="Soupe-Gilbert M.-E."/>
            <person name="Picardeau M."/>
            <person name="Goarant C."/>
        </authorList>
    </citation>
    <scope>NUCLEOTIDE SEQUENCE [LARGE SCALE GENOMIC DNA]</scope>
    <source>
        <strain evidence="6 7">MCA1-C-A1</strain>
    </source>
</reference>
<feature type="transmembrane region" description="Helical" evidence="4">
    <location>
        <begin position="318"/>
        <end position="340"/>
    </location>
</feature>
<keyword evidence="4" id="KW-0812">Transmembrane</keyword>
<dbReference type="InterPro" id="IPR018060">
    <property type="entry name" value="HTH_AraC"/>
</dbReference>
<keyword evidence="3" id="KW-0804">Transcription</keyword>
<evidence type="ECO:0000256" key="1">
    <source>
        <dbReference type="ARBA" id="ARBA00023015"/>
    </source>
</evidence>
<dbReference type="InterPro" id="IPR020449">
    <property type="entry name" value="Tscrpt_reg_AraC-type_HTH"/>
</dbReference>
<name>A0A2M9X9R6_9LEPT</name>